<comment type="similarity">
    <text evidence="1 2">Belongs to the glycosyltransferase 77 family.</text>
</comment>
<proteinExistence type="inferred from homology"/>
<evidence type="ECO:0000259" key="3">
    <source>
        <dbReference type="Pfam" id="PF03407"/>
    </source>
</evidence>
<dbReference type="EMBL" id="CM035436">
    <property type="protein sequence ID" value="KAH7287961.1"/>
    <property type="molecule type" value="Genomic_DNA"/>
</dbReference>
<keyword evidence="2" id="KW-0961">Cell wall biogenesis/degradation</keyword>
<dbReference type="PANTHER" id="PTHR33604">
    <property type="entry name" value="OSJNBA0004B13.7 PROTEIN"/>
    <property type="match status" value="1"/>
</dbReference>
<dbReference type="InterPro" id="IPR005069">
    <property type="entry name" value="Nucl-diP-sugar_transferase"/>
</dbReference>
<dbReference type="Proteomes" id="UP000825935">
    <property type="component" value="Chromosome 31"/>
</dbReference>
<dbReference type="GO" id="GO:0016757">
    <property type="term" value="F:glycosyltransferase activity"/>
    <property type="evidence" value="ECO:0007669"/>
    <property type="project" value="UniProtKB-KW"/>
</dbReference>
<keyword evidence="2" id="KW-0328">Glycosyltransferase</keyword>
<dbReference type="GO" id="GO:0000139">
    <property type="term" value="C:Golgi membrane"/>
    <property type="evidence" value="ECO:0007669"/>
    <property type="project" value="UniProtKB-SubCell"/>
</dbReference>
<dbReference type="PANTHER" id="PTHR33604:SF3">
    <property type="entry name" value="OSJNBA0004B13.7 PROTEIN"/>
    <property type="match status" value="1"/>
</dbReference>
<keyword evidence="2" id="KW-0812">Transmembrane</keyword>
<feature type="domain" description="Nucleotide-diphospho-sugar transferase" evidence="3">
    <location>
        <begin position="416"/>
        <end position="533"/>
    </location>
</feature>
<dbReference type="AlphaFoldDB" id="A0A8T2QWZ9"/>
<organism evidence="4 5">
    <name type="scientific">Ceratopteris richardii</name>
    <name type="common">Triangle waterfern</name>
    <dbReference type="NCBI Taxonomy" id="49495"/>
    <lineage>
        <taxon>Eukaryota</taxon>
        <taxon>Viridiplantae</taxon>
        <taxon>Streptophyta</taxon>
        <taxon>Embryophyta</taxon>
        <taxon>Tracheophyta</taxon>
        <taxon>Polypodiopsida</taxon>
        <taxon>Polypodiidae</taxon>
        <taxon>Polypodiales</taxon>
        <taxon>Pteridineae</taxon>
        <taxon>Pteridaceae</taxon>
        <taxon>Parkerioideae</taxon>
        <taxon>Ceratopteris</taxon>
    </lineage>
</organism>
<keyword evidence="2" id="KW-0333">Golgi apparatus</keyword>
<comment type="caution">
    <text evidence="4">The sequence shown here is derived from an EMBL/GenBank/DDBJ whole genome shotgun (WGS) entry which is preliminary data.</text>
</comment>
<dbReference type="EC" id="2.4.2.-" evidence="2"/>
<evidence type="ECO:0000313" key="4">
    <source>
        <dbReference type="EMBL" id="KAH7287961.1"/>
    </source>
</evidence>
<name>A0A8T2QWZ9_CERRI</name>
<accession>A0A8T2QWZ9</accession>
<dbReference type="Pfam" id="PF03407">
    <property type="entry name" value="Nucleotid_trans"/>
    <property type="match status" value="1"/>
</dbReference>
<evidence type="ECO:0000256" key="2">
    <source>
        <dbReference type="RuleBase" id="RU363055"/>
    </source>
</evidence>
<dbReference type="GO" id="GO:0071555">
    <property type="term" value="P:cell wall organization"/>
    <property type="evidence" value="ECO:0007669"/>
    <property type="project" value="UniProtKB-KW"/>
</dbReference>
<evidence type="ECO:0000313" key="5">
    <source>
        <dbReference type="Proteomes" id="UP000825935"/>
    </source>
</evidence>
<dbReference type="SUPFAM" id="SSF53448">
    <property type="entry name" value="Nucleotide-diphospho-sugar transferases"/>
    <property type="match status" value="1"/>
</dbReference>
<dbReference type="InterPro" id="IPR029044">
    <property type="entry name" value="Nucleotide-diphossugar_trans"/>
</dbReference>
<evidence type="ECO:0000256" key="1">
    <source>
        <dbReference type="ARBA" id="ARBA00007033"/>
    </source>
</evidence>
<protein>
    <recommendedName>
        <fullName evidence="2">Glycosyltransferase</fullName>
        <ecNumber evidence="2">2.4.2.-</ecNumber>
    </recommendedName>
</protein>
<dbReference type="Gene3D" id="3.90.550.10">
    <property type="entry name" value="Spore Coat Polysaccharide Biosynthesis Protein SpsA, Chain A"/>
    <property type="match status" value="1"/>
</dbReference>
<comment type="subcellular location">
    <subcellularLocation>
        <location evidence="2">Golgi apparatus membrane</location>
        <topology evidence="2">Single-pass type II membrane protein</topology>
    </subcellularLocation>
</comment>
<keyword evidence="2" id="KW-0808">Transferase</keyword>
<sequence length="636" mass="73115">MPVMVFHSKNASFHRVLVGLCATAFFLFCISLQTHLFWSADEVSVEEQEEQWIMSKEPPEFSFVVKLLTYDRLHSLIRCLDSLAAADYGDNEVKLHVFIDHFPNQDHSTSFKPPMLAQQVESKLKESHAILDYVHKFKWAHGAKEIHYRTQNAGLQGQWLEAWWPVTDHEFAFMVEDDMCLSPLYFKYLKKIIQTYYYDPSNYDPIVYGISLQRPRFVPGKHGNKLQVDDATRLFLYQLVGTWGQLLFPKPWREFRLWYDIHKSSNLKPVLEGMVTTGWYNRSGERIWTPWFIKFAYVKGYFNLYTHFSSENSLSASYRDKGVNTKKDAGPDSVLIGSSGIQGLNLWDMRPLNQLKRYDFCFHEVKQGMLVQNAHDIISIVPSFQENGTIVLVNALDFPEDAIRNWLCQFSKFGIRNYMILLDDHGLGKDLSQRGHPVMQLNSRSIEKNIHEISSDNISHITKDLTTAQAVMMVLQAHYNVWLTDISTIWLTNPFPRLHIGNHDMLGFAEATGEVFTGFLYIKGSQRVMTFWRNVCKGILHKGYSSTASFMNSDHKRSHLGAFIGHLMATDTINFKFLSPALRVDHPSAYKNLTGGPNSRIAFLTGVHVDESFPSMLKGFGLWNLDGEHACIGVFC</sequence>
<reference evidence="4" key="1">
    <citation type="submission" date="2021-08" db="EMBL/GenBank/DDBJ databases">
        <title>WGS assembly of Ceratopteris richardii.</title>
        <authorList>
            <person name="Marchant D.B."/>
            <person name="Chen G."/>
            <person name="Jenkins J."/>
            <person name="Shu S."/>
            <person name="Leebens-Mack J."/>
            <person name="Grimwood J."/>
            <person name="Schmutz J."/>
            <person name="Soltis P."/>
            <person name="Soltis D."/>
            <person name="Chen Z.-H."/>
        </authorList>
    </citation>
    <scope>NUCLEOTIDE SEQUENCE</scope>
    <source>
        <strain evidence="4">Whitten #5841</strain>
        <tissue evidence="4">Leaf</tissue>
    </source>
</reference>
<keyword evidence="5" id="KW-1185">Reference proteome</keyword>
<keyword evidence="2" id="KW-0735">Signal-anchor</keyword>
<dbReference type="OMA" id="KRYDYCF"/>
<gene>
    <name evidence="4" type="ORF">KP509_31G005300</name>
</gene>
<dbReference type="OrthoDB" id="2020070at2759"/>